<dbReference type="Proteomes" id="UP000600171">
    <property type="component" value="Unassembled WGS sequence"/>
</dbReference>
<keyword evidence="7" id="KW-0503">Monooxygenase</keyword>
<dbReference type="AlphaFoldDB" id="A0A917ISD8"/>
<feature type="chain" id="PRO_5037449412" description="Propionate 3-nitronate monooxygenase" evidence="10">
    <location>
        <begin position="26"/>
        <end position="338"/>
    </location>
</feature>
<comment type="caution">
    <text evidence="11">The sequence shown here is derived from an EMBL/GenBank/DDBJ whole genome shotgun (WGS) entry which is preliminary data.</text>
</comment>
<feature type="signal peptide" evidence="10">
    <location>
        <begin position="1"/>
        <end position="25"/>
    </location>
</feature>
<keyword evidence="4" id="KW-0285">Flavoprotein</keyword>
<dbReference type="PANTHER" id="PTHR42747:SF3">
    <property type="entry name" value="NITRONATE MONOOXYGENASE-RELATED"/>
    <property type="match status" value="1"/>
</dbReference>
<dbReference type="InterPro" id="IPR001295">
    <property type="entry name" value="Dihydroorotate_DH_CS"/>
</dbReference>
<evidence type="ECO:0000256" key="7">
    <source>
        <dbReference type="ARBA" id="ARBA00023033"/>
    </source>
</evidence>
<proteinExistence type="inferred from homology"/>
<dbReference type="Gene3D" id="3.20.20.70">
    <property type="entry name" value="Aldolase class I"/>
    <property type="match status" value="1"/>
</dbReference>
<accession>A0A917ISD8</accession>
<dbReference type="RefSeq" id="WP_188359317.1">
    <property type="nucleotide sequence ID" value="NZ_BMDC01000001.1"/>
</dbReference>
<dbReference type="PROSITE" id="PS00912">
    <property type="entry name" value="DHODEHASE_2"/>
    <property type="match status" value="1"/>
</dbReference>
<protein>
    <recommendedName>
        <fullName evidence="8">Propionate 3-nitronate monooxygenase</fullName>
    </recommendedName>
</protein>
<dbReference type="GO" id="GO:0006207">
    <property type="term" value="P:'de novo' pyrimidine nucleobase biosynthetic process"/>
    <property type="evidence" value="ECO:0007669"/>
    <property type="project" value="InterPro"/>
</dbReference>
<dbReference type="PANTHER" id="PTHR42747">
    <property type="entry name" value="NITRONATE MONOOXYGENASE-RELATED"/>
    <property type="match status" value="1"/>
</dbReference>
<evidence type="ECO:0000256" key="6">
    <source>
        <dbReference type="ARBA" id="ARBA00023002"/>
    </source>
</evidence>
<comment type="cofactor">
    <cofactor evidence="1">
        <name>FMN</name>
        <dbReference type="ChEBI" id="CHEBI:58210"/>
    </cofactor>
</comment>
<dbReference type="Pfam" id="PF03060">
    <property type="entry name" value="NMO"/>
    <property type="match status" value="1"/>
</dbReference>
<keyword evidence="12" id="KW-1185">Reference proteome</keyword>
<dbReference type="InterPro" id="IPR004136">
    <property type="entry name" value="NMO"/>
</dbReference>
<evidence type="ECO:0000256" key="10">
    <source>
        <dbReference type="SAM" id="SignalP"/>
    </source>
</evidence>
<evidence type="ECO:0000256" key="1">
    <source>
        <dbReference type="ARBA" id="ARBA00001917"/>
    </source>
</evidence>
<dbReference type="GO" id="GO:0018580">
    <property type="term" value="F:nitronate monooxygenase activity"/>
    <property type="evidence" value="ECO:0007669"/>
    <property type="project" value="InterPro"/>
</dbReference>
<comment type="similarity">
    <text evidence="2">Belongs to the nitronate monooxygenase family. NMO class I subfamily.</text>
</comment>
<gene>
    <name evidence="11" type="ORF">GCM10007359_11510</name>
</gene>
<evidence type="ECO:0000256" key="9">
    <source>
        <dbReference type="ARBA" id="ARBA00049401"/>
    </source>
</evidence>
<reference evidence="11 12" key="1">
    <citation type="journal article" date="2014" name="Int. J. Syst. Evol. Microbiol.">
        <title>Complete genome sequence of Corynebacterium casei LMG S-19264T (=DSM 44701T), isolated from a smear-ripened cheese.</title>
        <authorList>
            <consortium name="US DOE Joint Genome Institute (JGI-PGF)"/>
            <person name="Walter F."/>
            <person name="Albersmeier A."/>
            <person name="Kalinowski J."/>
            <person name="Ruckert C."/>
        </authorList>
    </citation>
    <scope>NUCLEOTIDE SEQUENCE [LARGE SCALE GENOMIC DNA]</scope>
    <source>
        <strain evidence="11 12">CCM 8669</strain>
    </source>
</reference>
<evidence type="ECO:0000256" key="5">
    <source>
        <dbReference type="ARBA" id="ARBA00022643"/>
    </source>
</evidence>
<dbReference type="GO" id="GO:0009636">
    <property type="term" value="P:response to toxic substance"/>
    <property type="evidence" value="ECO:0007669"/>
    <property type="project" value="UniProtKB-KW"/>
</dbReference>
<sequence>MNFLKTKLPLVAAPMAGGPSTVALARAVAAAGAFPFLAAGYKTVEAMATEITELSQHTQNFGVNLFVPGPHPFNREDYDSFRKALAEDATRFGVELPAEPRDSDDFWKEKLRYLEENPVPVVSFTFGLPSADVFERLRAVGSTTVVSVTTPAEAQAAARNGAAALVVQGPRAGGHSATFTPARTIDDAPTLEILTAVREVCDLPLIAAGGVDDPSAVKELLDAGAQAVAVGTLLLRTDEAGTGATHREALANPRFTETALTSAFTGRPARALVNRYLEKHQQQAIIAYPQVHFLTQPLRKAANTAGAPEYLHCWAGTGWQAARSGPVQDTITWLTEGI</sequence>
<comment type="catalytic activity">
    <reaction evidence="9">
        <text>3 propionate 3-nitronate + 3 O2 + H2O = 3 3-oxopropanoate + 2 nitrate + nitrite + H2O2 + 3 H(+)</text>
        <dbReference type="Rhea" id="RHEA:57332"/>
        <dbReference type="ChEBI" id="CHEBI:15377"/>
        <dbReference type="ChEBI" id="CHEBI:15378"/>
        <dbReference type="ChEBI" id="CHEBI:15379"/>
        <dbReference type="ChEBI" id="CHEBI:16240"/>
        <dbReference type="ChEBI" id="CHEBI:16301"/>
        <dbReference type="ChEBI" id="CHEBI:17632"/>
        <dbReference type="ChEBI" id="CHEBI:33190"/>
        <dbReference type="ChEBI" id="CHEBI:136067"/>
    </reaction>
</comment>
<evidence type="ECO:0000256" key="8">
    <source>
        <dbReference type="ARBA" id="ARBA00031155"/>
    </source>
</evidence>
<dbReference type="GO" id="GO:0016627">
    <property type="term" value="F:oxidoreductase activity, acting on the CH-CH group of donors"/>
    <property type="evidence" value="ECO:0007669"/>
    <property type="project" value="InterPro"/>
</dbReference>
<evidence type="ECO:0000313" key="12">
    <source>
        <dbReference type="Proteomes" id="UP000600171"/>
    </source>
</evidence>
<evidence type="ECO:0000256" key="3">
    <source>
        <dbReference type="ARBA" id="ARBA00022575"/>
    </source>
</evidence>
<keyword evidence="3" id="KW-0216">Detoxification</keyword>
<evidence type="ECO:0000256" key="2">
    <source>
        <dbReference type="ARBA" id="ARBA00009881"/>
    </source>
</evidence>
<keyword evidence="6" id="KW-0560">Oxidoreductase</keyword>
<dbReference type="SUPFAM" id="SSF51412">
    <property type="entry name" value="Inosine monophosphate dehydrogenase (IMPDH)"/>
    <property type="match status" value="1"/>
</dbReference>
<dbReference type="CDD" id="cd04730">
    <property type="entry name" value="NPD_like"/>
    <property type="match status" value="1"/>
</dbReference>
<keyword evidence="5" id="KW-0288">FMN</keyword>
<evidence type="ECO:0000313" key="11">
    <source>
        <dbReference type="EMBL" id="GGH61879.1"/>
    </source>
</evidence>
<organism evidence="11 12">
    <name type="scientific">Rothia aerolata</name>
    <dbReference type="NCBI Taxonomy" id="1812262"/>
    <lineage>
        <taxon>Bacteria</taxon>
        <taxon>Bacillati</taxon>
        <taxon>Actinomycetota</taxon>
        <taxon>Actinomycetes</taxon>
        <taxon>Micrococcales</taxon>
        <taxon>Micrococcaceae</taxon>
        <taxon>Rothia</taxon>
    </lineage>
</organism>
<dbReference type="InterPro" id="IPR013785">
    <property type="entry name" value="Aldolase_TIM"/>
</dbReference>
<keyword evidence="10" id="KW-0732">Signal</keyword>
<evidence type="ECO:0000256" key="4">
    <source>
        <dbReference type="ARBA" id="ARBA00022630"/>
    </source>
</evidence>
<name>A0A917ISD8_9MICC</name>
<dbReference type="EMBL" id="BMDC01000001">
    <property type="protein sequence ID" value="GGH61879.1"/>
    <property type="molecule type" value="Genomic_DNA"/>
</dbReference>